<evidence type="ECO:0000256" key="1">
    <source>
        <dbReference type="SAM" id="MobiDB-lite"/>
    </source>
</evidence>
<keyword evidence="3" id="KW-1185">Reference proteome</keyword>
<accession>A0ABU1XZ79</accession>
<dbReference type="RefSeq" id="WP_310235394.1">
    <property type="nucleotide sequence ID" value="NZ_JAVDWO010000007.1"/>
</dbReference>
<sequence>MNYFELYPGDYLRDTSRLTMLEHGAYLRLLMAYYGEEEPLPAAHGELFVIVSAVSAADKAAVVKVADRYFPIDDEDGLRHNSRADTEIAKAQKRIQTARVNGAKNKPKKNPAGDPTGTPSGSTRRHTHSGEALHTPHATRKAPTPDTSPASAKNSELASALALALQAMGYSECSSGSPDVRLAAEQGVTVAELQGAAAGKIGKPISYLVTRALGKRTDAAEIIRGQPSTVVPIKPVDPAEAERAKQIAKLEDQVYDVRHLCDKLGHIDADERDRRIAALRDQQRELRQGASAEAVS</sequence>
<name>A0ABU1XZ79_9GAMM</name>
<dbReference type="InterPro" id="IPR010781">
    <property type="entry name" value="DUF1376"/>
</dbReference>
<evidence type="ECO:0000313" key="2">
    <source>
        <dbReference type="EMBL" id="MDR7193331.1"/>
    </source>
</evidence>
<protein>
    <submittedName>
        <fullName evidence="2">Uncharacterized protein YdaU (DUF1376 family)</fullName>
    </submittedName>
</protein>
<feature type="region of interest" description="Disordered" evidence="1">
    <location>
        <begin position="96"/>
        <end position="154"/>
    </location>
</feature>
<evidence type="ECO:0000313" key="3">
    <source>
        <dbReference type="Proteomes" id="UP001256588"/>
    </source>
</evidence>
<dbReference type="EMBL" id="JAVDWO010000007">
    <property type="protein sequence ID" value="MDR7193331.1"/>
    <property type="molecule type" value="Genomic_DNA"/>
</dbReference>
<comment type="caution">
    <text evidence="2">The sequence shown here is derived from an EMBL/GenBank/DDBJ whole genome shotgun (WGS) entry which is preliminary data.</text>
</comment>
<dbReference type="Proteomes" id="UP001256588">
    <property type="component" value="Unassembled WGS sequence"/>
</dbReference>
<dbReference type="Pfam" id="PF07120">
    <property type="entry name" value="DUF1376"/>
    <property type="match status" value="1"/>
</dbReference>
<organism evidence="2 3">
    <name type="scientific">Luteimonas terrae</name>
    <dbReference type="NCBI Taxonomy" id="1530191"/>
    <lineage>
        <taxon>Bacteria</taxon>
        <taxon>Pseudomonadati</taxon>
        <taxon>Pseudomonadota</taxon>
        <taxon>Gammaproteobacteria</taxon>
        <taxon>Lysobacterales</taxon>
        <taxon>Lysobacteraceae</taxon>
        <taxon>Luteimonas</taxon>
    </lineage>
</organism>
<reference evidence="2 3" key="1">
    <citation type="submission" date="2023-07" db="EMBL/GenBank/DDBJ databases">
        <title>Sorghum-associated microbial communities from plants grown in Nebraska, USA.</title>
        <authorList>
            <person name="Schachtman D."/>
        </authorList>
    </citation>
    <scope>NUCLEOTIDE SEQUENCE [LARGE SCALE GENOMIC DNA]</scope>
    <source>
        <strain evidence="2 3">4099</strain>
    </source>
</reference>
<proteinExistence type="predicted"/>
<gene>
    <name evidence="2" type="ORF">J2W68_002065</name>
</gene>